<keyword evidence="3" id="KW-1185">Reference proteome</keyword>
<name>A0ABM5K131_DIAVI</name>
<feature type="chain" id="PRO_5047473896" evidence="1">
    <location>
        <begin position="22"/>
        <end position="232"/>
    </location>
</feature>
<organism evidence="2 3">
    <name type="scientific">Diabrotica virgifera virgifera</name>
    <name type="common">western corn rootworm</name>
    <dbReference type="NCBI Taxonomy" id="50390"/>
    <lineage>
        <taxon>Eukaryota</taxon>
        <taxon>Metazoa</taxon>
        <taxon>Ecdysozoa</taxon>
        <taxon>Arthropoda</taxon>
        <taxon>Hexapoda</taxon>
        <taxon>Insecta</taxon>
        <taxon>Pterygota</taxon>
        <taxon>Neoptera</taxon>
        <taxon>Endopterygota</taxon>
        <taxon>Coleoptera</taxon>
        <taxon>Polyphaga</taxon>
        <taxon>Cucujiformia</taxon>
        <taxon>Chrysomeloidea</taxon>
        <taxon>Chrysomelidae</taxon>
        <taxon>Galerucinae</taxon>
        <taxon>Diabroticina</taxon>
        <taxon>Diabroticites</taxon>
        <taxon>Diabrotica</taxon>
    </lineage>
</organism>
<evidence type="ECO:0000313" key="2">
    <source>
        <dbReference type="EnsemblMetazoa" id="XP_050503903.1"/>
    </source>
</evidence>
<feature type="signal peptide" evidence="1">
    <location>
        <begin position="1"/>
        <end position="21"/>
    </location>
</feature>
<evidence type="ECO:0000313" key="3">
    <source>
        <dbReference type="Proteomes" id="UP001652700"/>
    </source>
</evidence>
<dbReference type="RefSeq" id="XP_050503903.1">
    <property type="nucleotide sequence ID" value="XM_050647946.1"/>
</dbReference>
<evidence type="ECO:0000256" key="1">
    <source>
        <dbReference type="SAM" id="SignalP"/>
    </source>
</evidence>
<protein>
    <submittedName>
        <fullName evidence="2">Uncharacterized protein</fullName>
    </submittedName>
</protein>
<dbReference type="Proteomes" id="UP001652700">
    <property type="component" value="Unplaced"/>
</dbReference>
<accession>A0ABM5K131</accession>
<sequence length="232" mass="26094">MKWETFLAVVILVSSLNSCKAHNNTEAAVYQTGPLGIIKGIINGFHQVQSSLMKDIVQFVERIVDKFDNTFNLTNIRLFPSTEQLRIIGNTLITLEENYIVFMNNSINVIIKKLPEFPPVSKFPEFPNVEQIFNLIVTLVSLYFDFLQTLIENIIIKLPALPPFPNIEDIIKYMIDAICECFGKIPDAISKTVVQIAGQYKDVISNVITDIIKGVISGSIKISPNIKIPFFG</sequence>
<proteinExistence type="predicted"/>
<reference evidence="2" key="1">
    <citation type="submission" date="2025-05" db="UniProtKB">
        <authorList>
            <consortium name="EnsemblMetazoa"/>
        </authorList>
    </citation>
    <scope>IDENTIFICATION</scope>
</reference>
<dbReference type="GeneID" id="126882883"/>
<dbReference type="EnsemblMetazoa" id="XM_050647946.1">
    <property type="protein sequence ID" value="XP_050503903.1"/>
    <property type="gene ID" value="LOC126882883"/>
</dbReference>
<keyword evidence="1" id="KW-0732">Signal</keyword>